<protein>
    <recommendedName>
        <fullName evidence="5">YtxH domain-containing protein</fullName>
    </recommendedName>
</protein>
<feature type="transmembrane region" description="Helical" evidence="2">
    <location>
        <begin position="55"/>
        <end position="74"/>
    </location>
</feature>
<dbReference type="KEGG" id="ssau:H8M03_04395"/>
<feature type="region of interest" description="Disordered" evidence="1">
    <location>
        <begin position="1"/>
        <end position="24"/>
    </location>
</feature>
<dbReference type="Proteomes" id="UP000515861">
    <property type="component" value="Chromosome"/>
</dbReference>
<keyword evidence="2" id="KW-1133">Transmembrane helix</keyword>
<keyword evidence="4" id="KW-1185">Reference proteome</keyword>
<keyword evidence="2" id="KW-0472">Membrane</keyword>
<evidence type="ECO:0000256" key="1">
    <source>
        <dbReference type="SAM" id="MobiDB-lite"/>
    </source>
</evidence>
<evidence type="ECO:0000256" key="2">
    <source>
        <dbReference type="SAM" id="Phobius"/>
    </source>
</evidence>
<dbReference type="AlphaFoldDB" id="A0A7G9L4M4"/>
<gene>
    <name evidence="3" type="ORF">H8M03_04395</name>
</gene>
<evidence type="ECO:0000313" key="4">
    <source>
        <dbReference type="Proteomes" id="UP000515861"/>
    </source>
</evidence>
<dbReference type="EMBL" id="CP060697">
    <property type="protein sequence ID" value="QNM83573.1"/>
    <property type="molecule type" value="Genomic_DNA"/>
</dbReference>
<evidence type="ECO:0000313" key="3">
    <source>
        <dbReference type="EMBL" id="QNM83573.1"/>
    </source>
</evidence>
<feature type="compositionally biased region" description="Basic and acidic residues" evidence="1">
    <location>
        <begin position="1"/>
        <end position="12"/>
    </location>
</feature>
<reference evidence="3 4" key="1">
    <citation type="submission" date="2020-08" db="EMBL/GenBank/DDBJ databases">
        <title>Sphingomonas sp. sand1-3 16S ribosomal RNA gene Genome sequencing and assembly.</title>
        <authorList>
            <person name="Kang M."/>
        </authorList>
    </citation>
    <scope>NUCLEOTIDE SEQUENCE [LARGE SCALE GENOMIC DNA]</scope>
    <source>
        <strain evidence="4">sand1-3</strain>
    </source>
</reference>
<organism evidence="3 4">
    <name type="scientific">Sphingomonas sabuli</name>
    <dbReference type="NCBI Taxonomy" id="2764186"/>
    <lineage>
        <taxon>Bacteria</taxon>
        <taxon>Pseudomonadati</taxon>
        <taxon>Pseudomonadota</taxon>
        <taxon>Alphaproteobacteria</taxon>
        <taxon>Sphingomonadales</taxon>
        <taxon>Sphingomonadaceae</taxon>
        <taxon>Sphingomonas</taxon>
    </lineage>
</organism>
<evidence type="ECO:0008006" key="5">
    <source>
        <dbReference type="Google" id="ProtNLM"/>
    </source>
</evidence>
<sequence>MTDFDNTNRTDGRTTPNQGVAGDVRERAIDAYDSALDTASSAAAKTNEAIETAPLIALGAGIAAGALIAALIPASRRERELLKPYGDRVTGAAKGAARAARETGTEKLRELGLTPDNIADKASEAAKATAQAAVGQFKDKAGSNR</sequence>
<accession>A0A7G9L4M4</accession>
<dbReference type="RefSeq" id="WP_187480528.1">
    <property type="nucleotide sequence ID" value="NZ_CP060697.1"/>
</dbReference>
<proteinExistence type="predicted"/>
<keyword evidence="2" id="KW-0812">Transmembrane</keyword>
<name>A0A7G9L4M4_9SPHN</name>